<proteinExistence type="predicted"/>
<organism evidence="5 6">
    <name type="scientific">Paremcibacter congregatus</name>
    <dbReference type="NCBI Taxonomy" id="2043170"/>
    <lineage>
        <taxon>Bacteria</taxon>
        <taxon>Pseudomonadati</taxon>
        <taxon>Pseudomonadota</taxon>
        <taxon>Alphaproteobacteria</taxon>
        <taxon>Emcibacterales</taxon>
        <taxon>Emcibacteraceae</taxon>
        <taxon>Paremcibacter</taxon>
    </lineage>
</organism>
<dbReference type="PANTHER" id="PTHR32089:SF112">
    <property type="entry name" value="LYSOZYME-LIKE PROTEIN-RELATED"/>
    <property type="match status" value="1"/>
</dbReference>
<dbReference type="Proteomes" id="UP000229730">
    <property type="component" value="Unassembled WGS sequence"/>
</dbReference>
<dbReference type="InParanoid" id="A0A2G4YQB6"/>
<dbReference type="RefSeq" id="WP_099473549.1">
    <property type="nucleotide sequence ID" value="NZ_CP041025.1"/>
</dbReference>
<evidence type="ECO:0000256" key="3">
    <source>
        <dbReference type="SAM" id="Phobius"/>
    </source>
</evidence>
<dbReference type="PANTHER" id="PTHR32089">
    <property type="entry name" value="METHYL-ACCEPTING CHEMOTAXIS PROTEIN MCPB"/>
    <property type="match status" value="1"/>
</dbReference>
<evidence type="ECO:0000256" key="2">
    <source>
        <dbReference type="PROSITE-ProRule" id="PRU00284"/>
    </source>
</evidence>
<dbReference type="SMART" id="SM00283">
    <property type="entry name" value="MA"/>
    <property type="match status" value="1"/>
</dbReference>
<reference evidence="5 6" key="1">
    <citation type="submission" date="2017-10" db="EMBL/GenBank/DDBJ databases">
        <title>Frigbacter circumglobatus gen. nov. sp. nov., isolated from sediment cultured in situ.</title>
        <authorList>
            <person name="Zhao Z."/>
        </authorList>
    </citation>
    <scope>NUCLEOTIDE SEQUENCE [LARGE SCALE GENOMIC DNA]</scope>
    <source>
        <strain evidence="5 6">ZYL</strain>
    </source>
</reference>
<feature type="transmembrane region" description="Helical" evidence="3">
    <location>
        <begin position="43"/>
        <end position="63"/>
    </location>
</feature>
<comment type="caution">
    <text evidence="5">The sequence shown here is derived from an EMBL/GenBank/DDBJ whole genome shotgun (WGS) entry which is preliminary data.</text>
</comment>
<keyword evidence="3" id="KW-0812">Transmembrane</keyword>
<dbReference type="OrthoDB" id="354287at2"/>
<accession>A0A2G4YQB6</accession>
<dbReference type="SUPFAM" id="SSF141371">
    <property type="entry name" value="PilZ domain-like"/>
    <property type="match status" value="1"/>
</dbReference>
<dbReference type="Gene3D" id="2.40.10.220">
    <property type="entry name" value="predicted glycosyltransferase like domains"/>
    <property type="match status" value="1"/>
</dbReference>
<keyword evidence="3" id="KW-1133">Transmembrane helix</keyword>
<dbReference type="Pfam" id="PF00015">
    <property type="entry name" value="MCPsignal"/>
    <property type="match status" value="1"/>
</dbReference>
<dbReference type="EMBL" id="PDEM01000024">
    <property type="protein sequence ID" value="PHZ84522.1"/>
    <property type="molecule type" value="Genomic_DNA"/>
</dbReference>
<dbReference type="InterPro" id="IPR009875">
    <property type="entry name" value="PilZ_domain"/>
</dbReference>
<dbReference type="SUPFAM" id="SSF58104">
    <property type="entry name" value="Methyl-accepting chemotaxis protein (MCP) signaling domain"/>
    <property type="match status" value="1"/>
</dbReference>
<dbReference type="Gene3D" id="1.10.287.950">
    <property type="entry name" value="Methyl-accepting chemotaxis protein"/>
    <property type="match status" value="1"/>
</dbReference>
<dbReference type="GO" id="GO:0007165">
    <property type="term" value="P:signal transduction"/>
    <property type="evidence" value="ECO:0007669"/>
    <property type="project" value="UniProtKB-KW"/>
</dbReference>
<evidence type="ECO:0000259" key="4">
    <source>
        <dbReference type="PROSITE" id="PS50111"/>
    </source>
</evidence>
<gene>
    <name evidence="5" type="ORF">CRD36_12005</name>
</gene>
<keyword evidence="1 2" id="KW-0807">Transducer</keyword>
<protein>
    <recommendedName>
        <fullName evidence="4">Methyl-accepting transducer domain-containing protein</fullName>
    </recommendedName>
</protein>
<dbReference type="InterPro" id="IPR004089">
    <property type="entry name" value="MCPsignal_dom"/>
</dbReference>
<dbReference type="GO" id="GO:0016020">
    <property type="term" value="C:membrane"/>
    <property type="evidence" value="ECO:0007669"/>
    <property type="project" value="InterPro"/>
</dbReference>
<dbReference type="PROSITE" id="PS50111">
    <property type="entry name" value="CHEMOTAXIS_TRANSDUC_2"/>
    <property type="match status" value="1"/>
</dbReference>
<dbReference type="AlphaFoldDB" id="A0A2G4YQB6"/>
<evidence type="ECO:0000313" key="6">
    <source>
        <dbReference type="Proteomes" id="UP000229730"/>
    </source>
</evidence>
<keyword evidence="6" id="KW-1185">Reference proteome</keyword>
<feature type="domain" description="Methyl-accepting transducer" evidence="4">
    <location>
        <begin position="143"/>
        <end position="397"/>
    </location>
</feature>
<keyword evidence="3" id="KW-0472">Membrane</keyword>
<dbReference type="Pfam" id="PF07238">
    <property type="entry name" value="PilZ"/>
    <property type="match status" value="1"/>
</dbReference>
<evidence type="ECO:0000313" key="5">
    <source>
        <dbReference type="EMBL" id="PHZ84522.1"/>
    </source>
</evidence>
<sequence length="532" mass="57944">MNNYAVGRKLSGGQIMTLIFTAFGANTLLMAVVLLFENAFLSTAFLLPVLISGAITTAAFFVWRRLHPLIVHIEDGGNDQTAEIENLRALLELEQASLKEQKQEFRQVAMRASLADEIQHQVQDEMDFLKDFAGQTKTSLFKMADSIDIELQENIENITNHAEKANAIAAQLTGSARTVGDKSDSVAAGAAQALDNTTNVQKSTENLQAAVDTITRQMEQSTELTQEAVTISDETQKTIGGLEEAAQGIGEIIGLISNIANQTNLLALNATIEAARAGEAGKGFAVVASEVKGLASQTTQSIGDITEHVEGIQMKVAAAVKDIDRIKRSIDKVQASSDVIREEVTRQRAATRDIADSADRAQASVQMVTMGARDISTVASGNATIVKEINDISEELARQVQLIRKNMMDIVNCALVENDRRNTERHRTSSTSTIIMEGQENSMTVQVVDYSMGGLQIRVIDPMPPKSCTKGRIMAGGAETEINFEVRSVHDDILHVEFSDDVELIRLYNVYLKAKLPDAEDTDVMEEVELFG</sequence>
<feature type="transmembrane region" description="Helical" evidence="3">
    <location>
        <begin position="15"/>
        <end position="36"/>
    </location>
</feature>
<evidence type="ECO:0000256" key="1">
    <source>
        <dbReference type="ARBA" id="ARBA00023224"/>
    </source>
</evidence>
<dbReference type="GO" id="GO:0035438">
    <property type="term" value="F:cyclic-di-GMP binding"/>
    <property type="evidence" value="ECO:0007669"/>
    <property type="project" value="InterPro"/>
</dbReference>
<name>A0A2G4YQB6_9PROT</name>